<dbReference type="Gene3D" id="3.40.50.1000">
    <property type="entry name" value="HAD superfamily/HAD-like"/>
    <property type="match status" value="1"/>
</dbReference>
<dbReference type="Proteomes" id="UP000745577">
    <property type="component" value="Unassembled WGS sequence"/>
</dbReference>
<dbReference type="GO" id="GO:0016791">
    <property type="term" value="F:phosphatase activity"/>
    <property type="evidence" value="ECO:0007669"/>
    <property type="project" value="TreeGrafter"/>
</dbReference>
<sequence>MYRAIISDFDGTIVDHNLVLSPSVVAKVVDFQKYGFIFTIASGRGFLGDLADAVAKMKILSPIIIRNGAEIVLPESKKVIYGKYIKPQVSSKIIQDLIKEEYEFYVEKADYTYSVEAKPGIHAPNENYKDIKLLEASDIPKILIKADSLTKADKIKNYLISNFNEQISVKVNSLKDNIYAIDVNSIEVSKATAIEFLIDYMNLDKYEIVAIGDNMNDISLFEHAGYKIAMGNAVDELKSIADFVTDSVDEQGIIKVIDMIIDGII</sequence>
<dbReference type="Gene3D" id="3.30.1240.10">
    <property type="match status" value="1"/>
</dbReference>
<dbReference type="InterPro" id="IPR000150">
    <property type="entry name" value="Cof"/>
</dbReference>
<dbReference type="AlphaFoldDB" id="A0A955L0Z7"/>
<dbReference type="SFLD" id="SFLDS00003">
    <property type="entry name" value="Haloacid_Dehalogenase"/>
    <property type="match status" value="1"/>
</dbReference>
<dbReference type="GO" id="GO:0005829">
    <property type="term" value="C:cytosol"/>
    <property type="evidence" value="ECO:0007669"/>
    <property type="project" value="TreeGrafter"/>
</dbReference>
<reference evidence="1" key="2">
    <citation type="journal article" date="2021" name="Microbiome">
        <title>Successional dynamics and alternative stable states in a saline activated sludge microbial community over 9 years.</title>
        <authorList>
            <person name="Wang Y."/>
            <person name="Ye J."/>
            <person name="Ju F."/>
            <person name="Liu L."/>
            <person name="Boyd J.A."/>
            <person name="Deng Y."/>
            <person name="Parks D.H."/>
            <person name="Jiang X."/>
            <person name="Yin X."/>
            <person name="Woodcroft B.J."/>
            <person name="Tyson G.W."/>
            <person name="Hugenholtz P."/>
            <person name="Polz M.F."/>
            <person name="Zhang T."/>
        </authorList>
    </citation>
    <scope>NUCLEOTIDE SEQUENCE</scope>
    <source>
        <strain evidence="1">HKST-UBA15</strain>
    </source>
</reference>
<dbReference type="PANTHER" id="PTHR10000">
    <property type="entry name" value="PHOSPHOSERINE PHOSPHATASE"/>
    <property type="match status" value="1"/>
</dbReference>
<organism evidence="1 2">
    <name type="scientific">Candidatus Dojkabacteria bacterium</name>
    <dbReference type="NCBI Taxonomy" id="2099670"/>
    <lineage>
        <taxon>Bacteria</taxon>
        <taxon>Candidatus Dojkabacteria</taxon>
    </lineage>
</organism>
<reference evidence="1" key="1">
    <citation type="submission" date="2020-04" db="EMBL/GenBank/DDBJ databases">
        <authorList>
            <person name="Zhang T."/>
        </authorList>
    </citation>
    <scope>NUCLEOTIDE SEQUENCE</scope>
    <source>
        <strain evidence="1">HKST-UBA15</strain>
    </source>
</reference>
<dbReference type="GO" id="GO:0000287">
    <property type="term" value="F:magnesium ion binding"/>
    <property type="evidence" value="ECO:0007669"/>
    <property type="project" value="TreeGrafter"/>
</dbReference>
<dbReference type="PANTHER" id="PTHR10000:SF8">
    <property type="entry name" value="HAD SUPERFAMILY HYDROLASE-LIKE, TYPE 3"/>
    <property type="match status" value="1"/>
</dbReference>
<keyword evidence="1" id="KW-0378">Hydrolase</keyword>
<dbReference type="EMBL" id="JAGQLL010000108">
    <property type="protein sequence ID" value="MCA9380628.1"/>
    <property type="molecule type" value="Genomic_DNA"/>
</dbReference>
<comment type="caution">
    <text evidence="1">The sequence shown here is derived from an EMBL/GenBank/DDBJ whole genome shotgun (WGS) entry which is preliminary data.</text>
</comment>
<evidence type="ECO:0000313" key="2">
    <source>
        <dbReference type="Proteomes" id="UP000745577"/>
    </source>
</evidence>
<proteinExistence type="predicted"/>
<dbReference type="NCBIfam" id="TIGR01484">
    <property type="entry name" value="HAD-SF-IIB"/>
    <property type="match status" value="1"/>
</dbReference>
<dbReference type="InterPro" id="IPR036412">
    <property type="entry name" value="HAD-like_sf"/>
</dbReference>
<dbReference type="SUPFAM" id="SSF56784">
    <property type="entry name" value="HAD-like"/>
    <property type="match status" value="1"/>
</dbReference>
<accession>A0A955L0Z7</accession>
<dbReference type="NCBIfam" id="TIGR00099">
    <property type="entry name" value="Cof-subfamily"/>
    <property type="match status" value="1"/>
</dbReference>
<name>A0A955L0Z7_9BACT</name>
<protein>
    <submittedName>
        <fullName evidence="1">Cof-type HAD-IIB family hydrolase</fullName>
    </submittedName>
</protein>
<dbReference type="InterPro" id="IPR006379">
    <property type="entry name" value="HAD-SF_hydro_IIB"/>
</dbReference>
<dbReference type="InterPro" id="IPR023214">
    <property type="entry name" value="HAD_sf"/>
</dbReference>
<evidence type="ECO:0000313" key="1">
    <source>
        <dbReference type="EMBL" id="MCA9380628.1"/>
    </source>
</evidence>
<gene>
    <name evidence="1" type="ORF">KC675_05625</name>
</gene>
<dbReference type="Pfam" id="PF08282">
    <property type="entry name" value="Hydrolase_3"/>
    <property type="match status" value="1"/>
</dbReference>
<dbReference type="SFLD" id="SFLDG01140">
    <property type="entry name" value="C2.B:_Phosphomannomutase_and_P"/>
    <property type="match status" value="1"/>
</dbReference>